<reference evidence="3" key="1">
    <citation type="submission" date="2022-11" db="UniProtKB">
        <authorList>
            <consortium name="WormBaseParasite"/>
        </authorList>
    </citation>
    <scope>IDENTIFICATION</scope>
</reference>
<dbReference type="Proteomes" id="UP000887578">
    <property type="component" value="Unplaced"/>
</dbReference>
<feature type="compositionally biased region" description="Polar residues" evidence="1">
    <location>
        <begin position="35"/>
        <end position="57"/>
    </location>
</feature>
<dbReference type="AlphaFoldDB" id="A0A914PKD9"/>
<feature type="compositionally biased region" description="Low complexity" evidence="1">
    <location>
        <begin position="58"/>
        <end position="79"/>
    </location>
</feature>
<keyword evidence="2" id="KW-1185">Reference proteome</keyword>
<evidence type="ECO:0000256" key="1">
    <source>
        <dbReference type="SAM" id="MobiDB-lite"/>
    </source>
</evidence>
<proteinExistence type="predicted"/>
<evidence type="ECO:0000313" key="2">
    <source>
        <dbReference type="Proteomes" id="UP000887578"/>
    </source>
</evidence>
<organism evidence="2 3">
    <name type="scientific">Panagrolaimus davidi</name>
    <dbReference type="NCBI Taxonomy" id="227884"/>
    <lineage>
        <taxon>Eukaryota</taxon>
        <taxon>Metazoa</taxon>
        <taxon>Ecdysozoa</taxon>
        <taxon>Nematoda</taxon>
        <taxon>Chromadorea</taxon>
        <taxon>Rhabditida</taxon>
        <taxon>Tylenchina</taxon>
        <taxon>Panagrolaimomorpha</taxon>
        <taxon>Panagrolaimoidea</taxon>
        <taxon>Panagrolaimidae</taxon>
        <taxon>Panagrolaimus</taxon>
    </lineage>
</organism>
<evidence type="ECO:0000313" key="3">
    <source>
        <dbReference type="WBParaSite" id="PDA_v2.g18871.t1"/>
    </source>
</evidence>
<accession>A0A914PKD9</accession>
<dbReference type="WBParaSite" id="PDA_v2.g18871.t1">
    <property type="protein sequence ID" value="PDA_v2.g18871.t1"/>
    <property type="gene ID" value="PDA_v2.g18871"/>
</dbReference>
<feature type="region of interest" description="Disordered" evidence="1">
    <location>
        <begin position="1"/>
        <end position="88"/>
    </location>
</feature>
<name>A0A914PKD9_9BILA</name>
<protein>
    <submittedName>
        <fullName evidence="3">Uncharacterized protein</fullName>
    </submittedName>
</protein>
<sequence length="108" mass="11900">MNPFEFPRQQENSQSKATEIGQFKASQRLLDRNQMDQMSDSIWSRPTFSTKGPETNNSTSYASFSSGSSYGTTAASSSFLNSELSPPENVKAEAIDEAFKNATESINQ</sequence>